<sequence length="33" mass="3310">VLWTPPAVFMLVASVADAVSMTSTAPGADTMAT</sequence>
<accession>A0A381SLX4</accession>
<dbReference type="AlphaFoldDB" id="A0A381SLX4"/>
<organism evidence="1">
    <name type="scientific">marine metagenome</name>
    <dbReference type="NCBI Taxonomy" id="408172"/>
    <lineage>
        <taxon>unclassified sequences</taxon>
        <taxon>metagenomes</taxon>
        <taxon>ecological metagenomes</taxon>
    </lineage>
</organism>
<feature type="non-terminal residue" evidence="1">
    <location>
        <position position="1"/>
    </location>
</feature>
<evidence type="ECO:0000313" key="1">
    <source>
        <dbReference type="EMBL" id="SVA04439.1"/>
    </source>
</evidence>
<proteinExistence type="predicted"/>
<protein>
    <submittedName>
        <fullName evidence="1">Uncharacterized protein</fullName>
    </submittedName>
</protein>
<reference evidence="1" key="1">
    <citation type="submission" date="2018-05" db="EMBL/GenBank/DDBJ databases">
        <authorList>
            <person name="Lanie J.A."/>
            <person name="Ng W.-L."/>
            <person name="Kazmierczak K.M."/>
            <person name="Andrzejewski T.M."/>
            <person name="Davidsen T.M."/>
            <person name="Wayne K.J."/>
            <person name="Tettelin H."/>
            <person name="Glass J.I."/>
            <person name="Rusch D."/>
            <person name="Podicherti R."/>
            <person name="Tsui H.-C.T."/>
            <person name="Winkler M.E."/>
        </authorList>
    </citation>
    <scope>NUCLEOTIDE SEQUENCE</scope>
</reference>
<dbReference type="EMBL" id="UINC01003225">
    <property type="protein sequence ID" value="SVA04439.1"/>
    <property type="molecule type" value="Genomic_DNA"/>
</dbReference>
<name>A0A381SLX4_9ZZZZ</name>
<gene>
    <name evidence="1" type="ORF">METZ01_LOCUS57293</name>
</gene>